<dbReference type="AlphaFoldDB" id="A0AAU9X397"/>
<proteinExistence type="predicted"/>
<name>A0AAU9X397_9CNID</name>
<evidence type="ECO:0000313" key="1">
    <source>
        <dbReference type="EMBL" id="CAH3135601.1"/>
    </source>
</evidence>
<sequence length="118" mass="13584">MTDFRRGTETQYPSTAQESCIHVLTPAYLPAAENFEGVFCGEGAKNVKKMMAASYYIEFSWQESFHKSTRPRLSKSSDIKSIDNSVLPASEHWNYADRRAVLYSSRIRKLPGKTNWRR</sequence>
<evidence type="ECO:0000313" key="2">
    <source>
        <dbReference type="Proteomes" id="UP001159428"/>
    </source>
</evidence>
<comment type="caution">
    <text evidence="1">The sequence shown here is derived from an EMBL/GenBank/DDBJ whole genome shotgun (WGS) entry which is preliminary data.</text>
</comment>
<organism evidence="1 2">
    <name type="scientific">Pocillopora meandrina</name>
    <dbReference type="NCBI Taxonomy" id="46732"/>
    <lineage>
        <taxon>Eukaryota</taxon>
        <taxon>Metazoa</taxon>
        <taxon>Cnidaria</taxon>
        <taxon>Anthozoa</taxon>
        <taxon>Hexacorallia</taxon>
        <taxon>Scleractinia</taxon>
        <taxon>Astrocoeniina</taxon>
        <taxon>Pocilloporidae</taxon>
        <taxon>Pocillopora</taxon>
    </lineage>
</organism>
<accession>A0AAU9X397</accession>
<dbReference type="EMBL" id="CALNXJ010000029">
    <property type="protein sequence ID" value="CAH3135601.1"/>
    <property type="molecule type" value="Genomic_DNA"/>
</dbReference>
<gene>
    <name evidence="1" type="ORF">PMEA_00016293</name>
</gene>
<keyword evidence="2" id="KW-1185">Reference proteome</keyword>
<dbReference type="Proteomes" id="UP001159428">
    <property type="component" value="Unassembled WGS sequence"/>
</dbReference>
<protein>
    <submittedName>
        <fullName evidence="1">Uncharacterized protein</fullName>
    </submittedName>
</protein>
<reference evidence="1 2" key="1">
    <citation type="submission" date="2022-05" db="EMBL/GenBank/DDBJ databases">
        <authorList>
            <consortium name="Genoscope - CEA"/>
            <person name="William W."/>
        </authorList>
    </citation>
    <scope>NUCLEOTIDE SEQUENCE [LARGE SCALE GENOMIC DNA]</scope>
</reference>